<dbReference type="EMBL" id="JABSTV010001253">
    <property type="protein sequence ID" value="KAH7943810.1"/>
    <property type="molecule type" value="Genomic_DNA"/>
</dbReference>
<dbReference type="Pfam" id="PF01019">
    <property type="entry name" value="G_glu_transpept"/>
    <property type="match status" value="2"/>
</dbReference>
<dbReference type="GO" id="GO:0005886">
    <property type="term" value="C:plasma membrane"/>
    <property type="evidence" value="ECO:0007669"/>
    <property type="project" value="TreeGrafter"/>
</dbReference>
<sequence>MMYPPLRQLSPDEQAKCDERWRRRTRRNVLFFVLTSVSGLAALAALWIMVPQLVLVIWPPGTNVPLGNYSRWGAVTIKECAGVPRRVFAEHGTVGDVAVALTLCTCVALPIHCGLGGGVLALYYNNATGQSWFIDGREESPSGASQSFYAASSTTEIGILSIAVPGQLRGLVKLHDLTGNNLAWRTLFREAIDLANNGFVINKQLMQDFELYRSAIENNRALRCDHFYEREFAQQWHKELADSGSLIKLTDILNYKARQLPPLRTELDDDLVLVTAPPPTTGAITATICGIVKKWYASHTPVDDASFYHVLAEAFKFGFGQRPIFGDYNFTDAQKVAEMINPVYAKALAERIQEHGVLPSYSEYWADPEKVPSEQHYVIKSSTGGAVPIIIWAPNGDVVALETSLNSVLGSQVLSETKGIIYNNLMNDFDIPNQTNLWGFPGSLSSNLLGPSRRPVTSLAPVFLFRKGALVAVAMGVGGGFAITGTAQGQQSYLRFQSHDVHLQQQWTGTVVAMTWEAGRIYVAYDFRNTVRSNTIVGEWCV</sequence>
<dbReference type="InterPro" id="IPR029055">
    <property type="entry name" value="Ntn_hydrolases_N"/>
</dbReference>
<reference evidence="3" key="2">
    <citation type="submission" date="2021-09" db="EMBL/GenBank/DDBJ databases">
        <authorList>
            <person name="Jia N."/>
            <person name="Wang J."/>
            <person name="Shi W."/>
            <person name="Du L."/>
            <person name="Sun Y."/>
            <person name="Zhan W."/>
            <person name="Jiang J."/>
            <person name="Wang Q."/>
            <person name="Zhang B."/>
            <person name="Ji P."/>
            <person name="Sakyi L.B."/>
            <person name="Cui X."/>
            <person name="Yuan T."/>
            <person name="Jiang B."/>
            <person name="Yang W."/>
            <person name="Lam T.T.-Y."/>
            <person name="Chang Q."/>
            <person name="Ding S."/>
            <person name="Wang X."/>
            <person name="Zhu J."/>
            <person name="Ruan X."/>
            <person name="Zhao L."/>
            <person name="Wei J."/>
            <person name="Que T."/>
            <person name="Du C."/>
            <person name="Cheng J."/>
            <person name="Dai P."/>
            <person name="Han X."/>
            <person name="Huang E."/>
            <person name="Gao Y."/>
            <person name="Liu J."/>
            <person name="Shao H."/>
            <person name="Ye R."/>
            <person name="Li L."/>
            <person name="Wei W."/>
            <person name="Wang X."/>
            <person name="Wang C."/>
            <person name="Huo Q."/>
            <person name="Li W."/>
            <person name="Guo W."/>
            <person name="Chen H."/>
            <person name="Chen S."/>
            <person name="Zhou L."/>
            <person name="Zhou L."/>
            <person name="Ni X."/>
            <person name="Tian J."/>
            <person name="Zhou Y."/>
            <person name="Sheng Y."/>
            <person name="Liu T."/>
            <person name="Pan Y."/>
            <person name="Xia L."/>
            <person name="Li J."/>
            <person name="Zhao F."/>
            <person name="Cao W."/>
        </authorList>
    </citation>
    <scope>NUCLEOTIDE SEQUENCE</scope>
    <source>
        <strain evidence="3">Rsan-2018</strain>
        <tissue evidence="3">Larvae</tissue>
    </source>
</reference>
<feature type="binding site" evidence="1">
    <location>
        <position position="428"/>
    </location>
    <ligand>
        <name>L-glutamate</name>
        <dbReference type="ChEBI" id="CHEBI:29985"/>
    </ligand>
</feature>
<accession>A0A9D4SQV1</accession>
<dbReference type="PRINTS" id="PR01210">
    <property type="entry name" value="GGTRANSPTASE"/>
</dbReference>
<dbReference type="Gene3D" id="1.10.246.130">
    <property type="match status" value="1"/>
</dbReference>
<evidence type="ECO:0000256" key="2">
    <source>
        <dbReference type="SAM" id="Phobius"/>
    </source>
</evidence>
<dbReference type="Gene3D" id="3.60.20.40">
    <property type="match status" value="1"/>
</dbReference>
<proteinExistence type="predicted"/>
<dbReference type="PANTHER" id="PTHR11686">
    <property type="entry name" value="GAMMA GLUTAMYL TRANSPEPTIDASE"/>
    <property type="match status" value="1"/>
</dbReference>
<dbReference type="InterPro" id="IPR043137">
    <property type="entry name" value="GGT_ssub_C"/>
</dbReference>
<feature type="binding site" evidence="1">
    <location>
        <begin position="404"/>
        <end position="406"/>
    </location>
    <ligand>
        <name>L-glutamate</name>
        <dbReference type="ChEBI" id="CHEBI:29985"/>
    </ligand>
</feature>
<evidence type="ECO:0000313" key="4">
    <source>
        <dbReference type="Proteomes" id="UP000821837"/>
    </source>
</evidence>
<dbReference type="InterPro" id="IPR000101">
    <property type="entry name" value="GGT_peptidase"/>
</dbReference>
<dbReference type="VEuPathDB" id="VectorBase:RSAN_027504"/>
<organism evidence="3 4">
    <name type="scientific">Rhipicephalus sanguineus</name>
    <name type="common">Brown dog tick</name>
    <name type="synonym">Ixodes sanguineus</name>
    <dbReference type="NCBI Taxonomy" id="34632"/>
    <lineage>
        <taxon>Eukaryota</taxon>
        <taxon>Metazoa</taxon>
        <taxon>Ecdysozoa</taxon>
        <taxon>Arthropoda</taxon>
        <taxon>Chelicerata</taxon>
        <taxon>Arachnida</taxon>
        <taxon>Acari</taxon>
        <taxon>Parasitiformes</taxon>
        <taxon>Ixodida</taxon>
        <taxon>Ixodoidea</taxon>
        <taxon>Ixodidae</taxon>
        <taxon>Rhipicephalinae</taxon>
        <taxon>Rhipicephalus</taxon>
        <taxon>Rhipicephalus</taxon>
    </lineage>
</organism>
<gene>
    <name evidence="3" type="ORF">HPB52_011793</name>
</gene>
<dbReference type="Proteomes" id="UP000821837">
    <property type="component" value="Unassembled WGS sequence"/>
</dbReference>
<feature type="transmembrane region" description="Helical" evidence="2">
    <location>
        <begin position="29"/>
        <end position="50"/>
    </location>
</feature>
<evidence type="ECO:0008006" key="5">
    <source>
        <dbReference type="Google" id="ProtNLM"/>
    </source>
</evidence>
<dbReference type="GO" id="GO:0006751">
    <property type="term" value="P:glutathione catabolic process"/>
    <property type="evidence" value="ECO:0007669"/>
    <property type="project" value="InterPro"/>
</dbReference>
<name>A0A9D4SQV1_RHISA</name>
<dbReference type="AlphaFoldDB" id="A0A9D4SQV1"/>
<dbReference type="SUPFAM" id="SSF56235">
    <property type="entry name" value="N-terminal nucleophile aminohydrolases (Ntn hydrolases)"/>
    <property type="match status" value="1"/>
</dbReference>
<feature type="binding site" evidence="1">
    <location>
        <begin position="457"/>
        <end position="458"/>
    </location>
    <ligand>
        <name>L-glutamate</name>
        <dbReference type="ChEBI" id="CHEBI:29985"/>
    </ligand>
</feature>
<comment type="caution">
    <text evidence="3">The sequence shown here is derived from an EMBL/GenBank/DDBJ whole genome shotgun (WGS) entry which is preliminary data.</text>
</comment>
<protein>
    <recommendedName>
        <fullName evidence="5">Gamma-glutamyltransferase</fullName>
    </recommendedName>
</protein>
<keyword evidence="2" id="KW-0472">Membrane</keyword>
<keyword evidence="2" id="KW-1133">Transmembrane helix</keyword>
<reference evidence="3" key="1">
    <citation type="journal article" date="2020" name="Cell">
        <title>Large-Scale Comparative Analyses of Tick Genomes Elucidate Their Genetic Diversity and Vector Capacities.</title>
        <authorList>
            <consortium name="Tick Genome and Microbiome Consortium (TIGMIC)"/>
            <person name="Jia N."/>
            <person name="Wang J."/>
            <person name="Shi W."/>
            <person name="Du L."/>
            <person name="Sun Y."/>
            <person name="Zhan W."/>
            <person name="Jiang J.F."/>
            <person name="Wang Q."/>
            <person name="Zhang B."/>
            <person name="Ji P."/>
            <person name="Bell-Sakyi L."/>
            <person name="Cui X.M."/>
            <person name="Yuan T.T."/>
            <person name="Jiang B.G."/>
            <person name="Yang W.F."/>
            <person name="Lam T.T."/>
            <person name="Chang Q.C."/>
            <person name="Ding S.J."/>
            <person name="Wang X.J."/>
            <person name="Zhu J.G."/>
            <person name="Ruan X.D."/>
            <person name="Zhao L."/>
            <person name="Wei J.T."/>
            <person name="Ye R.Z."/>
            <person name="Que T.C."/>
            <person name="Du C.H."/>
            <person name="Zhou Y.H."/>
            <person name="Cheng J.X."/>
            <person name="Dai P.F."/>
            <person name="Guo W.B."/>
            <person name="Han X.H."/>
            <person name="Huang E.J."/>
            <person name="Li L.F."/>
            <person name="Wei W."/>
            <person name="Gao Y.C."/>
            <person name="Liu J.Z."/>
            <person name="Shao H.Z."/>
            <person name="Wang X."/>
            <person name="Wang C.C."/>
            <person name="Yang T.C."/>
            <person name="Huo Q.B."/>
            <person name="Li W."/>
            <person name="Chen H.Y."/>
            <person name="Chen S.E."/>
            <person name="Zhou L.G."/>
            <person name="Ni X.B."/>
            <person name="Tian J.H."/>
            <person name="Sheng Y."/>
            <person name="Liu T."/>
            <person name="Pan Y.S."/>
            <person name="Xia L.Y."/>
            <person name="Li J."/>
            <person name="Zhao F."/>
            <person name="Cao W.C."/>
        </authorList>
    </citation>
    <scope>NUCLEOTIDE SEQUENCE</scope>
    <source>
        <strain evidence="3">Rsan-2018</strain>
    </source>
</reference>
<evidence type="ECO:0000256" key="1">
    <source>
        <dbReference type="PIRSR" id="PIRSR600101-2"/>
    </source>
</evidence>
<keyword evidence="2" id="KW-0812">Transmembrane</keyword>
<feature type="binding site" evidence="1">
    <location>
        <position position="137"/>
    </location>
    <ligand>
        <name>L-glutamate</name>
        <dbReference type="ChEBI" id="CHEBI:29985"/>
    </ligand>
</feature>
<dbReference type="GO" id="GO:0036374">
    <property type="term" value="F:glutathione hydrolase activity"/>
    <property type="evidence" value="ECO:0007669"/>
    <property type="project" value="InterPro"/>
</dbReference>
<evidence type="ECO:0000313" key="3">
    <source>
        <dbReference type="EMBL" id="KAH7943810.1"/>
    </source>
</evidence>
<dbReference type="InterPro" id="IPR043138">
    <property type="entry name" value="GGT_lsub"/>
</dbReference>
<keyword evidence="4" id="KW-1185">Reference proteome</keyword>
<feature type="binding site" evidence="1">
    <location>
        <position position="480"/>
    </location>
    <ligand>
        <name>L-glutamate</name>
        <dbReference type="ChEBI" id="CHEBI:29985"/>
    </ligand>
</feature>
<dbReference type="PANTHER" id="PTHR11686:SF9">
    <property type="entry name" value="RE13973P"/>
    <property type="match status" value="1"/>
</dbReference>